<dbReference type="Proteomes" id="UP000305887">
    <property type="component" value="Unassembled WGS sequence"/>
</dbReference>
<comment type="caution">
    <text evidence="1">The sequence shown here is derived from an EMBL/GenBank/DDBJ whole genome shotgun (WGS) entry which is preliminary data.</text>
</comment>
<gene>
    <name evidence="1" type="ORF">FHG66_03380</name>
</gene>
<accession>A0A5C4N0H9</accession>
<evidence type="ECO:0000313" key="1">
    <source>
        <dbReference type="EMBL" id="TNC52086.1"/>
    </source>
</evidence>
<sequence>MQLLCQLDTSDFSGWKRDFDSERTERMEAGLTLLQMWRDSDTRSRVLMLFEVGDVARAKVWLRKEQGFGGPMTAHFLETV</sequence>
<dbReference type="AlphaFoldDB" id="A0A5C4N0H9"/>
<evidence type="ECO:0000313" key="2">
    <source>
        <dbReference type="Proteomes" id="UP000305887"/>
    </source>
</evidence>
<reference evidence="1 2" key="1">
    <citation type="submission" date="2019-06" db="EMBL/GenBank/DDBJ databases">
        <title>YIM 131921 draft genome.</title>
        <authorList>
            <person name="Jiang L."/>
        </authorList>
    </citation>
    <scope>NUCLEOTIDE SEQUENCE [LARGE SCALE GENOMIC DNA]</scope>
    <source>
        <strain evidence="1 2">YIM 131921</strain>
    </source>
</reference>
<proteinExistence type="predicted"/>
<protein>
    <submittedName>
        <fullName evidence="1">Uncharacterized protein</fullName>
    </submittedName>
</protein>
<organism evidence="1 2">
    <name type="scientific">Rubellimicrobium rubrum</name>
    <dbReference type="NCBI Taxonomy" id="2585369"/>
    <lineage>
        <taxon>Bacteria</taxon>
        <taxon>Pseudomonadati</taxon>
        <taxon>Pseudomonadota</taxon>
        <taxon>Alphaproteobacteria</taxon>
        <taxon>Rhodobacterales</taxon>
        <taxon>Roseobacteraceae</taxon>
        <taxon>Rubellimicrobium</taxon>
    </lineage>
</organism>
<name>A0A5C4N0H9_9RHOB</name>
<dbReference type="OrthoDB" id="7726846at2"/>
<keyword evidence="2" id="KW-1185">Reference proteome</keyword>
<dbReference type="EMBL" id="VDFU01000003">
    <property type="protein sequence ID" value="TNC52086.1"/>
    <property type="molecule type" value="Genomic_DNA"/>
</dbReference>